<dbReference type="EMBL" id="GL636112">
    <property type="protein sequence ID" value="EFW12230.1"/>
    <property type="molecule type" value="Genomic_DNA"/>
</dbReference>
<evidence type="ECO:0000313" key="1">
    <source>
        <dbReference type="EMBL" id="EFW12230.1"/>
    </source>
</evidence>
<keyword evidence="2" id="KW-1185">Reference proteome</keyword>
<organism evidence="1 2">
    <name type="scientific">Serratia symbiotica str. Tucson</name>
    <dbReference type="NCBI Taxonomy" id="914128"/>
    <lineage>
        <taxon>Bacteria</taxon>
        <taxon>Pseudomonadati</taxon>
        <taxon>Pseudomonadota</taxon>
        <taxon>Gammaproteobacteria</taxon>
        <taxon>Enterobacterales</taxon>
        <taxon>Yersiniaceae</taxon>
        <taxon>Serratia</taxon>
        <taxon>Serratia symbiotica</taxon>
    </lineage>
</organism>
<dbReference type="HOGENOM" id="CLU_3037349_0_0_6"/>
<feature type="non-terminal residue" evidence="1">
    <location>
        <position position="1"/>
    </location>
</feature>
<proteinExistence type="predicted"/>
<reference evidence="2" key="1">
    <citation type="journal article" date="2011" name="Genome Biol. Evol.">
        <title>Massive genomic decay in Serratia symbiotica, a recently evolved symbiont of aphids.</title>
        <authorList>
            <person name="Burke G.R."/>
            <person name="Moran N.A."/>
        </authorList>
    </citation>
    <scope>NUCLEOTIDE SEQUENCE [LARGE SCALE GENOMIC DNA]</scope>
    <source>
        <strain evidence="2">Tucson</strain>
    </source>
</reference>
<protein>
    <submittedName>
        <fullName evidence="1">Putative diadenosine tetraphosphatase</fullName>
    </submittedName>
</protein>
<gene>
    <name evidence="1" type="primary">apaH</name>
    <name evidence="1" type="ORF">SSYM_1390</name>
</gene>
<evidence type="ECO:0000313" key="2">
    <source>
        <dbReference type="Proteomes" id="UP000013568"/>
    </source>
</evidence>
<dbReference type="AlphaFoldDB" id="E9CM71"/>
<accession>E9CM71</accession>
<name>E9CM71_9GAMM</name>
<dbReference type="Proteomes" id="UP000013568">
    <property type="component" value="Unassembled WGS sequence"/>
</dbReference>
<sequence>RNWIPRVSAPATRTDFIPAQVITPTSREASVMLHLPRGISLSCSLVIRGLTGKK</sequence>